<gene>
    <name evidence="1" type="ordered locus">Ppha_2232</name>
</gene>
<dbReference type="OrthoDB" id="582102at2"/>
<dbReference type="STRING" id="324925.Ppha_2232"/>
<dbReference type="EMBL" id="CP001110">
    <property type="protein sequence ID" value="ACF44429.1"/>
    <property type="molecule type" value="Genomic_DNA"/>
</dbReference>
<organism evidence="1 2">
    <name type="scientific">Pelodictyon phaeoclathratiforme (strain DSM 5477 / BU-1)</name>
    <dbReference type="NCBI Taxonomy" id="324925"/>
    <lineage>
        <taxon>Bacteria</taxon>
        <taxon>Pseudomonadati</taxon>
        <taxon>Chlorobiota</taxon>
        <taxon>Chlorobiia</taxon>
        <taxon>Chlorobiales</taxon>
        <taxon>Chlorobiaceae</taxon>
        <taxon>Chlorobium/Pelodictyon group</taxon>
        <taxon>Pelodictyon</taxon>
    </lineage>
</organism>
<dbReference type="eggNOG" id="ENOG502ZBYA">
    <property type="taxonomic scope" value="Bacteria"/>
</dbReference>
<dbReference type="RefSeq" id="WP_012508905.1">
    <property type="nucleotide sequence ID" value="NC_011060.1"/>
</dbReference>
<evidence type="ECO:0008006" key="3">
    <source>
        <dbReference type="Google" id="ProtNLM"/>
    </source>
</evidence>
<name>B4SDR1_PELPB</name>
<protein>
    <recommendedName>
        <fullName evidence="3">DUF4351 domain-containing protein</fullName>
    </recommendedName>
</protein>
<dbReference type="KEGG" id="pph:Ppha_2232"/>
<evidence type="ECO:0000313" key="2">
    <source>
        <dbReference type="Proteomes" id="UP000002724"/>
    </source>
</evidence>
<dbReference type="AlphaFoldDB" id="B4SDR1"/>
<dbReference type="Proteomes" id="UP000002724">
    <property type="component" value="Chromosome"/>
</dbReference>
<reference evidence="1 2" key="1">
    <citation type="submission" date="2008-06" db="EMBL/GenBank/DDBJ databases">
        <title>Complete sequence of Pelodictyon phaeoclathratiforme BU-1.</title>
        <authorList>
            <consortium name="US DOE Joint Genome Institute"/>
            <person name="Lucas S."/>
            <person name="Copeland A."/>
            <person name="Lapidus A."/>
            <person name="Glavina del Rio T."/>
            <person name="Dalin E."/>
            <person name="Tice H."/>
            <person name="Bruce D."/>
            <person name="Goodwin L."/>
            <person name="Pitluck S."/>
            <person name="Schmutz J."/>
            <person name="Larimer F."/>
            <person name="Land M."/>
            <person name="Hauser L."/>
            <person name="Kyrpides N."/>
            <person name="Mikhailova N."/>
            <person name="Liu Z."/>
            <person name="Li T."/>
            <person name="Zhao F."/>
            <person name="Overmann J."/>
            <person name="Bryant D.A."/>
            <person name="Richardson P."/>
        </authorList>
    </citation>
    <scope>NUCLEOTIDE SEQUENCE [LARGE SCALE GENOMIC DNA]</scope>
    <source>
        <strain evidence="2">DSM 5477 / BU-1</strain>
    </source>
</reference>
<proteinExistence type="predicted"/>
<keyword evidence="2" id="KW-1185">Reference proteome</keyword>
<sequence length="165" mass="18828">MSISITESGMTFGRFAPNDVFEFEKVLTELKFGDHVSKVEFIVRYGLGSAAVVFVEAKRSVPRQSDVFFAEVRLKMIHALTVWFTALCGRHEQLLKVIPDNLNKVEHLKLPLKMYLVIPEAPDSMLPQLSDKFRQSLSAEQKIWAIRYSDISVLNESRAKPKFPV</sequence>
<accession>B4SDR1</accession>
<dbReference type="HOGENOM" id="CLU_126458_0_0_10"/>
<evidence type="ECO:0000313" key="1">
    <source>
        <dbReference type="EMBL" id="ACF44429.1"/>
    </source>
</evidence>